<feature type="binding site" evidence="2">
    <location>
        <begin position="212"/>
        <end position="214"/>
    </location>
    <ligand>
        <name>substrate</name>
    </ligand>
</feature>
<evidence type="ECO:0000313" key="3">
    <source>
        <dbReference type="EMBL" id="SON54939.1"/>
    </source>
</evidence>
<feature type="binding site" evidence="2">
    <location>
        <position position="38"/>
    </location>
    <ligand>
        <name>Mg(2+)</name>
        <dbReference type="ChEBI" id="CHEBI:18420"/>
    </ligand>
</feature>
<feature type="binding site" evidence="2">
    <location>
        <position position="43"/>
    </location>
    <ligand>
        <name>substrate</name>
    </ligand>
</feature>
<gene>
    <name evidence="3" type="primary">uppS</name>
    <name evidence="3" type="ORF">HDIA_1398</name>
</gene>
<keyword evidence="2" id="KW-0479">Metal-binding</keyword>
<proteinExistence type="inferred from homology"/>
<accession>A0A2C9D424</accession>
<organism evidence="3 4">
    <name type="scientific">Hartmannibacter diazotrophicus</name>
    <dbReference type="NCBI Taxonomy" id="1482074"/>
    <lineage>
        <taxon>Bacteria</taxon>
        <taxon>Pseudomonadati</taxon>
        <taxon>Pseudomonadota</taxon>
        <taxon>Alphaproteobacteria</taxon>
        <taxon>Hyphomicrobiales</taxon>
        <taxon>Pleomorphomonadaceae</taxon>
        <taxon>Hartmannibacter</taxon>
    </lineage>
</organism>
<feature type="active site" evidence="2">
    <location>
        <position position="38"/>
    </location>
</feature>
<dbReference type="NCBIfam" id="TIGR00055">
    <property type="entry name" value="uppS"/>
    <property type="match status" value="1"/>
</dbReference>
<feature type="binding site" evidence="2">
    <location>
        <begin position="39"/>
        <end position="42"/>
    </location>
    <ligand>
        <name>substrate</name>
    </ligand>
</feature>
<feature type="binding site" evidence="2">
    <location>
        <position position="225"/>
    </location>
    <ligand>
        <name>Mg(2+)</name>
        <dbReference type="ChEBI" id="CHEBI:18420"/>
    </ligand>
</feature>
<dbReference type="EMBL" id="LT960614">
    <property type="protein sequence ID" value="SON54939.1"/>
    <property type="molecule type" value="Genomic_DNA"/>
</dbReference>
<feature type="binding site" evidence="2">
    <location>
        <position position="55"/>
    </location>
    <ligand>
        <name>substrate</name>
    </ligand>
</feature>
<dbReference type="PANTHER" id="PTHR10291:SF0">
    <property type="entry name" value="DEHYDRODOLICHYL DIPHOSPHATE SYNTHASE 2"/>
    <property type="match status" value="1"/>
</dbReference>
<comment type="cofactor">
    <cofactor evidence="2">
        <name>Mg(2+)</name>
        <dbReference type="ChEBI" id="CHEBI:18420"/>
    </cofactor>
    <text evidence="2">Binds 2 magnesium ions per subunit.</text>
</comment>
<dbReference type="EC" id="2.5.1.-" evidence="2"/>
<dbReference type="CDD" id="cd00475">
    <property type="entry name" value="Cis_IPPS"/>
    <property type="match status" value="1"/>
</dbReference>
<feature type="binding site" evidence="2">
    <location>
        <position position="89"/>
    </location>
    <ligand>
        <name>substrate</name>
    </ligand>
</feature>
<dbReference type="FunFam" id="3.40.1180.10:FF:000001">
    <property type="entry name" value="(2E,6E)-farnesyl-diphosphate-specific ditrans,polycis-undecaprenyl-diphosphate synthase"/>
    <property type="match status" value="1"/>
</dbReference>
<keyword evidence="2" id="KW-0460">Magnesium</keyword>
<keyword evidence="4" id="KW-1185">Reference proteome</keyword>
<name>A0A2C9D424_9HYPH</name>
<comment type="subunit">
    <text evidence="2">Homodimer.</text>
</comment>
<dbReference type="Pfam" id="PF01255">
    <property type="entry name" value="Prenyltransf"/>
    <property type="match status" value="1"/>
</dbReference>
<feature type="binding site" evidence="2">
    <location>
        <position position="206"/>
    </location>
    <ligand>
        <name>substrate</name>
    </ligand>
</feature>
<dbReference type="InterPro" id="IPR018520">
    <property type="entry name" value="UPP_synth-like_CS"/>
</dbReference>
<dbReference type="GO" id="GO:0000287">
    <property type="term" value="F:magnesium ion binding"/>
    <property type="evidence" value="ECO:0007669"/>
    <property type="project" value="UniProtKB-UniRule"/>
</dbReference>
<sequence>MAAGALEDTMHVNSDVMSKDGDSGGTLAVPRHVGIIMDGNGRWARARGLPRGEGHRRGVQTVREIVQHAGRLGISYLTLFSFSSENWNRPVEEVGELLSLLRFFIRRDLMELHKSGVRVRVIGSRDRLPDDIKRLLEDAEALTAQNPGMTLVVAFNYGSRAELVEAARSLAQDAVDGRIRPEDIDEATFESRLLTRDIPDPDLIIRTSGEQRLSNFLLWQAAYAEFVFVDTLWPDFNAAHFDDALRQFRNRERRFGGLGTGAKR</sequence>
<dbReference type="AlphaFoldDB" id="A0A2C9D424"/>
<protein>
    <recommendedName>
        <fullName evidence="2">Isoprenyl transferase</fullName>
        <ecNumber evidence="2">2.5.1.-</ecNumber>
    </recommendedName>
</protein>
<dbReference type="InterPro" id="IPR001441">
    <property type="entry name" value="UPP_synth-like"/>
</dbReference>
<dbReference type="GO" id="GO:0008834">
    <property type="term" value="F:ditrans,polycis-undecaprenyl-diphosphate synthase [(2E,6E)-farnesyl-diphosphate specific] activity"/>
    <property type="evidence" value="ECO:0007669"/>
    <property type="project" value="TreeGrafter"/>
</dbReference>
<dbReference type="RefSeq" id="WP_425432925.1">
    <property type="nucleotide sequence ID" value="NZ_LT960614.1"/>
</dbReference>
<dbReference type="Gene3D" id="3.40.1180.10">
    <property type="entry name" value="Decaprenyl diphosphate synthase-like"/>
    <property type="match status" value="1"/>
</dbReference>
<feature type="binding site" evidence="2">
    <location>
        <position position="51"/>
    </location>
    <ligand>
        <name>substrate</name>
    </ligand>
</feature>
<evidence type="ECO:0000256" key="2">
    <source>
        <dbReference type="HAMAP-Rule" id="MF_01139"/>
    </source>
</evidence>
<dbReference type="Proteomes" id="UP000223606">
    <property type="component" value="Chromosome 1"/>
</dbReference>
<keyword evidence="1 2" id="KW-0808">Transferase</keyword>
<comment type="function">
    <text evidence="2">Catalyzes the condensation of isopentenyl diphosphate (IPP) with allylic pyrophosphates generating different type of terpenoids.</text>
</comment>
<dbReference type="GO" id="GO:0016094">
    <property type="term" value="P:polyprenol biosynthetic process"/>
    <property type="evidence" value="ECO:0007669"/>
    <property type="project" value="TreeGrafter"/>
</dbReference>
<dbReference type="GO" id="GO:0005829">
    <property type="term" value="C:cytosol"/>
    <property type="evidence" value="ECO:0007669"/>
    <property type="project" value="TreeGrafter"/>
</dbReference>
<dbReference type="NCBIfam" id="NF011405">
    <property type="entry name" value="PRK14830.1"/>
    <property type="match status" value="1"/>
</dbReference>
<dbReference type="SUPFAM" id="SSF64005">
    <property type="entry name" value="Undecaprenyl diphosphate synthase"/>
    <property type="match status" value="1"/>
</dbReference>
<feature type="binding site" evidence="2">
    <location>
        <begin position="83"/>
        <end position="85"/>
    </location>
    <ligand>
        <name>substrate</name>
    </ligand>
</feature>
<dbReference type="KEGG" id="hdi:HDIA_1398"/>
<comment type="similarity">
    <text evidence="2">Belongs to the UPP synthase family.</text>
</comment>
<dbReference type="InterPro" id="IPR036424">
    <property type="entry name" value="UPP_synth-like_sf"/>
</dbReference>
<evidence type="ECO:0000313" key="4">
    <source>
        <dbReference type="Proteomes" id="UP000223606"/>
    </source>
</evidence>
<dbReference type="HAMAP" id="MF_01139">
    <property type="entry name" value="ISPT"/>
    <property type="match status" value="1"/>
</dbReference>
<dbReference type="PROSITE" id="PS01066">
    <property type="entry name" value="UPP_SYNTHASE"/>
    <property type="match status" value="1"/>
</dbReference>
<reference evidence="4" key="1">
    <citation type="submission" date="2017-09" db="EMBL/GenBank/DDBJ databases">
        <title>Genome sequence of Nannocystis excedens DSM 71.</title>
        <authorList>
            <person name="Blom J."/>
        </authorList>
    </citation>
    <scope>NUCLEOTIDE SEQUENCE [LARGE SCALE GENOMIC DNA]</scope>
    <source>
        <strain evidence="4">type strain: E19</strain>
    </source>
</reference>
<feature type="binding site" evidence="2">
    <location>
        <position position="87"/>
    </location>
    <ligand>
        <name>substrate</name>
    </ligand>
</feature>
<evidence type="ECO:0000256" key="1">
    <source>
        <dbReference type="ARBA" id="ARBA00022679"/>
    </source>
</evidence>
<feature type="active site" description="Proton acceptor" evidence="2">
    <location>
        <position position="86"/>
    </location>
</feature>
<dbReference type="PANTHER" id="PTHR10291">
    <property type="entry name" value="DEHYDRODOLICHYL DIPHOSPHATE SYNTHASE FAMILY MEMBER"/>
    <property type="match status" value="1"/>
</dbReference>
<dbReference type="NCBIfam" id="NF011408">
    <property type="entry name" value="PRK14834.1"/>
    <property type="match status" value="1"/>
</dbReference>